<evidence type="ECO:0000256" key="1">
    <source>
        <dbReference type="ARBA" id="ARBA00004571"/>
    </source>
</evidence>
<keyword evidence="5 10" id="KW-0732">Signal</keyword>
<comment type="similarity">
    <text evidence="8">Belongs to the TonB-dependent receptor family.</text>
</comment>
<evidence type="ECO:0000256" key="6">
    <source>
        <dbReference type="ARBA" id="ARBA00023136"/>
    </source>
</evidence>
<dbReference type="SUPFAM" id="SSF56935">
    <property type="entry name" value="Porins"/>
    <property type="match status" value="1"/>
</dbReference>
<dbReference type="EMBL" id="BMGY01000027">
    <property type="protein sequence ID" value="GGH87780.1"/>
    <property type="molecule type" value="Genomic_DNA"/>
</dbReference>
<evidence type="ECO:0000256" key="4">
    <source>
        <dbReference type="ARBA" id="ARBA00022692"/>
    </source>
</evidence>
<feature type="compositionally biased region" description="Gly residues" evidence="9">
    <location>
        <begin position="842"/>
        <end position="871"/>
    </location>
</feature>
<feature type="region of interest" description="Disordered" evidence="9">
    <location>
        <begin position="824"/>
        <end position="983"/>
    </location>
</feature>
<dbReference type="InterPro" id="IPR036942">
    <property type="entry name" value="Beta-barrel_TonB_sf"/>
</dbReference>
<evidence type="ECO:0000256" key="2">
    <source>
        <dbReference type="ARBA" id="ARBA00022448"/>
    </source>
</evidence>
<dbReference type="Pfam" id="PF13620">
    <property type="entry name" value="CarboxypepD_reg"/>
    <property type="match status" value="1"/>
</dbReference>
<keyword evidence="4 8" id="KW-0812">Transmembrane</keyword>
<dbReference type="InterPro" id="IPR008969">
    <property type="entry name" value="CarboxyPept-like_regulatory"/>
</dbReference>
<evidence type="ECO:0000256" key="9">
    <source>
        <dbReference type="SAM" id="MobiDB-lite"/>
    </source>
</evidence>
<feature type="domain" description="Outer membrane protein beta-barrel" evidence="11">
    <location>
        <begin position="406"/>
        <end position="817"/>
    </location>
</feature>
<evidence type="ECO:0000256" key="10">
    <source>
        <dbReference type="SAM" id="SignalP"/>
    </source>
</evidence>
<comment type="subcellular location">
    <subcellularLocation>
        <location evidence="1 8">Cell outer membrane</location>
        <topology evidence="1 8">Multi-pass membrane protein</topology>
    </subcellularLocation>
</comment>
<keyword evidence="3 8" id="KW-1134">Transmembrane beta strand</keyword>
<reference evidence="13" key="1">
    <citation type="journal article" date="2019" name="Int. J. Syst. Evol. Microbiol.">
        <title>The Global Catalogue of Microorganisms (GCM) 10K type strain sequencing project: providing services to taxonomists for standard genome sequencing and annotation.</title>
        <authorList>
            <consortium name="The Broad Institute Genomics Platform"/>
            <consortium name="The Broad Institute Genome Sequencing Center for Infectious Disease"/>
            <person name="Wu L."/>
            <person name="Ma J."/>
        </authorList>
    </citation>
    <scope>NUCLEOTIDE SEQUENCE [LARGE SCALE GENOMIC DNA]</scope>
    <source>
        <strain evidence="13">CGMCC 1.14966</strain>
    </source>
</reference>
<name>A0ABQ2AAB1_9BACT</name>
<gene>
    <name evidence="12" type="ORF">GCM10011495_27490</name>
</gene>
<organism evidence="12 13">
    <name type="scientific">Hymenobacter frigidus</name>
    <dbReference type="NCBI Taxonomy" id="1524095"/>
    <lineage>
        <taxon>Bacteria</taxon>
        <taxon>Pseudomonadati</taxon>
        <taxon>Bacteroidota</taxon>
        <taxon>Cytophagia</taxon>
        <taxon>Cytophagales</taxon>
        <taxon>Hymenobacteraceae</taxon>
        <taxon>Hymenobacter</taxon>
    </lineage>
</organism>
<dbReference type="PANTHER" id="PTHR30069">
    <property type="entry name" value="TONB-DEPENDENT OUTER MEMBRANE RECEPTOR"/>
    <property type="match status" value="1"/>
</dbReference>
<dbReference type="InterPro" id="IPR037066">
    <property type="entry name" value="Plug_dom_sf"/>
</dbReference>
<dbReference type="InterPro" id="IPR039426">
    <property type="entry name" value="TonB-dep_rcpt-like"/>
</dbReference>
<feature type="compositionally biased region" description="Low complexity" evidence="9">
    <location>
        <begin position="957"/>
        <end position="977"/>
    </location>
</feature>
<evidence type="ECO:0000256" key="8">
    <source>
        <dbReference type="PROSITE-ProRule" id="PRU01360"/>
    </source>
</evidence>
<keyword evidence="12" id="KW-0675">Receptor</keyword>
<dbReference type="Gene3D" id="2.60.40.1120">
    <property type="entry name" value="Carboxypeptidase-like, regulatory domain"/>
    <property type="match status" value="1"/>
</dbReference>
<sequence length="983" mass="103190">MKQKLPANAVLLSALLGISHLVSGQQAPAGSRPAVLNAVPRAAAGRVTGTVTDAATGKPVSYATVAVLETGTGKVVNGGVCGDDGKFVLPGIPAGTYTVQVSFLGYKNEERPGVTVPAGGAVALGTVALAATAQKLGEVVVTGQKAIIEERVDRTVYNAENDQTARGGDATDVLKRVPLLSVDLDGNVSLRGSSNIRVLINNKPSTIAANSIADALKQIPADQIKTVEVITSPSAKYDAEGSGGIINIITKQNNLRGATLGVDLSVGVRSSNLSLNGGLRTGKMGFSLGGFGRAQYNVPGEFSNTQVTRSILDPQRATTTLQSADTRQRSIFGRYTLGWDYDIDKFNSLQASVAYGTRSSQNYQDGLLRTSYQGNVATGNPISSDRRDTFSKDLSGTVDASLNYTHNFEKPQHEFSILTLFSRNDRTNSFTNNVLSTTDANSLTRRIVNDNPSYNEEYTAQLDYQNPISKTQILEMGAKNILRRVNSDYATTSFGANGEVRPTVGLLSSNNVFTYRQNVTAAYVAYTLGLPKGFTLKPGLRYEYTIISADFASSTTPVNIPDYDVLVPSVNFSRKLSNGNVLKLAYNKRIQRPSLQFLNPNINAQNPKNISFGNPTLDPEYTNNFELGYSTAYKRLNLNFSSFVRNTTGSIEALRTVRGLDTVQTSYANIGRQNAYGGSLFANINNGKLSLNAGTDFYYVTLTNNVPDRNFNAANEGFVLSGRVFGSYNFTPVWGLQAFVFYRGNQVQLQGDQSGFGVYSLSVKRDFAEKRGSIGFGAENFFSASGIVIRNNVTSPLIDQTSRNLLRNLSFKVNVSYRIGKLTVDQRPRRSKSINNDDLKGDGGGGDIGGGGGGGAPAGGGGAPAGGGGRPAGAPGSRPAGTPGASAVPAPPGARPGGYPGAPAGTAPVVAPGMQPAPARDSTKTQPTALPGTPAPAVQPADSTGQRPAAPAGNLINAPANAPSPGTTTPGGTTPAGSPGGRP</sequence>
<protein>
    <submittedName>
        <fullName evidence="12">TonB-dependent receptor</fullName>
    </submittedName>
</protein>
<dbReference type="PANTHER" id="PTHR30069:SF29">
    <property type="entry name" value="HEMOGLOBIN AND HEMOGLOBIN-HAPTOGLOBIN-BINDING PROTEIN 1-RELATED"/>
    <property type="match status" value="1"/>
</dbReference>
<feature type="compositionally biased region" description="Low complexity" evidence="9">
    <location>
        <begin position="872"/>
        <end position="888"/>
    </location>
</feature>
<dbReference type="SUPFAM" id="SSF49464">
    <property type="entry name" value="Carboxypeptidase regulatory domain-like"/>
    <property type="match status" value="1"/>
</dbReference>
<evidence type="ECO:0000256" key="7">
    <source>
        <dbReference type="ARBA" id="ARBA00023237"/>
    </source>
</evidence>
<evidence type="ECO:0000313" key="13">
    <source>
        <dbReference type="Proteomes" id="UP000637774"/>
    </source>
</evidence>
<dbReference type="RefSeq" id="WP_262891834.1">
    <property type="nucleotide sequence ID" value="NZ_BMGY01000027.1"/>
</dbReference>
<dbReference type="Gene3D" id="2.40.170.20">
    <property type="entry name" value="TonB-dependent receptor, beta-barrel domain"/>
    <property type="match status" value="1"/>
</dbReference>
<keyword evidence="2 8" id="KW-0813">Transport</keyword>
<evidence type="ECO:0000256" key="3">
    <source>
        <dbReference type="ARBA" id="ARBA00022452"/>
    </source>
</evidence>
<evidence type="ECO:0000256" key="5">
    <source>
        <dbReference type="ARBA" id="ARBA00022729"/>
    </source>
</evidence>
<comment type="caution">
    <text evidence="12">The sequence shown here is derived from an EMBL/GenBank/DDBJ whole genome shotgun (WGS) entry which is preliminary data.</text>
</comment>
<evidence type="ECO:0000313" key="12">
    <source>
        <dbReference type="EMBL" id="GGH87780.1"/>
    </source>
</evidence>
<keyword evidence="7 8" id="KW-0998">Cell outer membrane</keyword>
<dbReference type="PROSITE" id="PS52016">
    <property type="entry name" value="TONB_DEPENDENT_REC_3"/>
    <property type="match status" value="1"/>
</dbReference>
<keyword evidence="6 8" id="KW-0472">Membrane</keyword>
<dbReference type="Gene3D" id="2.170.130.10">
    <property type="entry name" value="TonB-dependent receptor, plug domain"/>
    <property type="match status" value="1"/>
</dbReference>
<feature type="chain" id="PRO_5045747201" evidence="10">
    <location>
        <begin position="25"/>
        <end position="983"/>
    </location>
</feature>
<accession>A0ABQ2AAB1</accession>
<proteinExistence type="inferred from homology"/>
<evidence type="ECO:0000259" key="11">
    <source>
        <dbReference type="Pfam" id="PF14905"/>
    </source>
</evidence>
<dbReference type="Pfam" id="PF14905">
    <property type="entry name" value="OMP_b-brl_3"/>
    <property type="match status" value="1"/>
</dbReference>
<feature type="signal peptide" evidence="10">
    <location>
        <begin position="1"/>
        <end position="24"/>
    </location>
</feature>
<dbReference type="Proteomes" id="UP000637774">
    <property type="component" value="Unassembled WGS sequence"/>
</dbReference>
<keyword evidence="13" id="KW-1185">Reference proteome</keyword>
<feature type="compositionally biased region" description="Low complexity" evidence="9">
    <location>
        <begin position="901"/>
        <end position="913"/>
    </location>
</feature>
<dbReference type="InterPro" id="IPR041700">
    <property type="entry name" value="OMP_b-brl_3"/>
</dbReference>